<organism evidence="2 3">
    <name type="scientific">Saltatorellus ferox</name>
    <dbReference type="NCBI Taxonomy" id="2528018"/>
    <lineage>
        <taxon>Bacteria</taxon>
        <taxon>Pseudomonadati</taxon>
        <taxon>Planctomycetota</taxon>
        <taxon>Planctomycetia</taxon>
        <taxon>Planctomycetia incertae sedis</taxon>
        <taxon>Saltatorellus</taxon>
    </lineage>
</organism>
<sequence precursor="true">MNLPASFLAAVFLGLTASDASSMQLTIDFSATNNPSSLGGLGSGQSFFPEDVVGYMNTPTLDLIGLSFWTGNLGGTGHATTYIAVYDGDPDTANLIGSSSNFVDTSSAAGLANYTELAWTFDSLRLNAGTEYWCVLSSSPMDVNPTNTVPRSLQEFDGQTAPNDAYRGTSIIANRAPHTESKDLRFLATFADPGAGLGTSYCTANPNSTGQSARIRATGSATAADNDVTLLADSLPQLAFCFFITSQAQGFVMNPGGSSGNLCLSGAVGRYVGSGQIQNSGLGGMISLPLDLTATPTPTGFVSVMASETWSFQAWYRDSSPSGPTSNFTDGYSVTFQ</sequence>
<protein>
    <recommendedName>
        <fullName evidence="4">DUF4082 domain-containing protein</fullName>
    </recommendedName>
</protein>
<dbReference type="AlphaFoldDB" id="A0A518ES87"/>
<keyword evidence="3" id="KW-1185">Reference proteome</keyword>
<evidence type="ECO:0000313" key="3">
    <source>
        <dbReference type="Proteomes" id="UP000320390"/>
    </source>
</evidence>
<name>A0A518ES87_9BACT</name>
<dbReference type="Proteomes" id="UP000320390">
    <property type="component" value="Chromosome"/>
</dbReference>
<dbReference type="EMBL" id="CP036434">
    <property type="protein sequence ID" value="QDV06957.1"/>
    <property type="molecule type" value="Genomic_DNA"/>
</dbReference>
<gene>
    <name evidence="2" type="ORF">Poly30_24750</name>
</gene>
<keyword evidence="1" id="KW-0732">Signal</keyword>
<accession>A0A518ES87</accession>
<feature type="signal peptide" evidence="1">
    <location>
        <begin position="1"/>
        <end position="20"/>
    </location>
</feature>
<evidence type="ECO:0008006" key="4">
    <source>
        <dbReference type="Google" id="ProtNLM"/>
    </source>
</evidence>
<reference evidence="2 3" key="1">
    <citation type="submission" date="2019-02" db="EMBL/GenBank/DDBJ databases">
        <title>Deep-cultivation of Planctomycetes and their phenomic and genomic characterization uncovers novel biology.</title>
        <authorList>
            <person name="Wiegand S."/>
            <person name="Jogler M."/>
            <person name="Boedeker C."/>
            <person name="Pinto D."/>
            <person name="Vollmers J."/>
            <person name="Rivas-Marin E."/>
            <person name="Kohn T."/>
            <person name="Peeters S.H."/>
            <person name="Heuer A."/>
            <person name="Rast P."/>
            <person name="Oberbeckmann S."/>
            <person name="Bunk B."/>
            <person name="Jeske O."/>
            <person name="Meyerdierks A."/>
            <person name="Storesund J.E."/>
            <person name="Kallscheuer N."/>
            <person name="Luecker S."/>
            <person name="Lage O.M."/>
            <person name="Pohl T."/>
            <person name="Merkel B.J."/>
            <person name="Hornburger P."/>
            <person name="Mueller R.-W."/>
            <person name="Bruemmer F."/>
            <person name="Labrenz M."/>
            <person name="Spormann A.M."/>
            <person name="Op den Camp H."/>
            <person name="Overmann J."/>
            <person name="Amann R."/>
            <person name="Jetten M.S.M."/>
            <person name="Mascher T."/>
            <person name="Medema M.H."/>
            <person name="Devos D.P."/>
            <person name="Kaster A.-K."/>
            <person name="Ovreas L."/>
            <person name="Rohde M."/>
            <person name="Galperin M.Y."/>
            <person name="Jogler C."/>
        </authorList>
    </citation>
    <scope>NUCLEOTIDE SEQUENCE [LARGE SCALE GENOMIC DNA]</scope>
    <source>
        <strain evidence="2 3">Poly30</strain>
    </source>
</reference>
<evidence type="ECO:0000256" key="1">
    <source>
        <dbReference type="SAM" id="SignalP"/>
    </source>
</evidence>
<dbReference type="RefSeq" id="WP_145197603.1">
    <property type="nucleotide sequence ID" value="NZ_CP036434.1"/>
</dbReference>
<evidence type="ECO:0000313" key="2">
    <source>
        <dbReference type="EMBL" id="QDV06957.1"/>
    </source>
</evidence>
<feature type="chain" id="PRO_5021837589" description="DUF4082 domain-containing protein" evidence="1">
    <location>
        <begin position="21"/>
        <end position="337"/>
    </location>
</feature>
<proteinExistence type="predicted"/>